<evidence type="ECO:0000256" key="7">
    <source>
        <dbReference type="ARBA" id="ARBA00022695"/>
    </source>
</evidence>
<dbReference type="SUPFAM" id="SSF52374">
    <property type="entry name" value="Nucleotidylyl transferase"/>
    <property type="match status" value="1"/>
</dbReference>
<evidence type="ECO:0000256" key="11">
    <source>
        <dbReference type="ARBA" id="ARBA00022840"/>
    </source>
</evidence>
<dbReference type="GO" id="GO:0009231">
    <property type="term" value="P:riboflavin biosynthetic process"/>
    <property type="evidence" value="ECO:0007669"/>
    <property type="project" value="InterPro"/>
</dbReference>
<keyword evidence="4 15" id="KW-0285">Flavoprotein</keyword>
<dbReference type="InterPro" id="IPR014729">
    <property type="entry name" value="Rossmann-like_a/b/a_fold"/>
</dbReference>
<protein>
    <recommendedName>
        <fullName evidence="15">Riboflavin biosynthesis protein</fullName>
    </recommendedName>
    <domain>
        <recommendedName>
            <fullName evidence="15">Riboflavin kinase</fullName>
            <ecNumber evidence="15">2.7.1.26</ecNumber>
        </recommendedName>
        <alternativeName>
            <fullName evidence="15">Flavokinase</fullName>
        </alternativeName>
    </domain>
    <domain>
        <recommendedName>
            <fullName evidence="15">FMN adenylyltransferase</fullName>
            <ecNumber evidence="15">2.7.7.2</ecNumber>
        </recommendedName>
        <alternativeName>
            <fullName evidence="15">FAD pyrophosphorylase</fullName>
        </alternativeName>
        <alternativeName>
            <fullName evidence="15">FAD synthase</fullName>
        </alternativeName>
    </domain>
</protein>
<dbReference type="AlphaFoldDB" id="A0A4Q1DAS4"/>
<keyword evidence="12" id="KW-0511">Multifunctional enzyme</keyword>
<comment type="caution">
    <text evidence="17">The sequence shown here is derived from an EMBL/GenBank/DDBJ whole genome shotgun (WGS) entry which is preliminary data.</text>
</comment>
<dbReference type="InterPro" id="IPR004821">
    <property type="entry name" value="Cyt_trans-like"/>
</dbReference>
<dbReference type="CDD" id="cd02064">
    <property type="entry name" value="FAD_synthetase_N"/>
    <property type="match status" value="1"/>
</dbReference>
<dbReference type="SUPFAM" id="SSF82114">
    <property type="entry name" value="Riboflavin kinase-like"/>
    <property type="match status" value="1"/>
</dbReference>
<dbReference type="EC" id="2.7.1.26" evidence="15"/>
<dbReference type="Pfam" id="PF01687">
    <property type="entry name" value="Flavokinase"/>
    <property type="match status" value="1"/>
</dbReference>
<dbReference type="FunFam" id="3.40.50.620:FF:000021">
    <property type="entry name" value="Riboflavin biosynthesis protein"/>
    <property type="match status" value="1"/>
</dbReference>
<evidence type="ECO:0000259" key="16">
    <source>
        <dbReference type="SMART" id="SM00904"/>
    </source>
</evidence>
<comment type="pathway">
    <text evidence="3 15">Cofactor biosynthesis; FMN biosynthesis; FMN from riboflavin (ATP route): step 1/1.</text>
</comment>
<keyword evidence="7 15" id="KW-0548">Nucleotidyltransferase</keyword>
<dbReference type="NCBIfam" id="TIGR00125">
    <property type="entry name" value="cyt_tran_rel"/>
    <property type="match status" value="1"/>
</dbReference>
<keyword evidence="9 15" id="KW-0418">Kinase</keyword>
<dbReference type="UniPathway" id="UPA00277">
    <property type="reaction ID" value="UER00407"/>
</dbReference>
<keyword evidence="18" id="KW-1185">Reference proteome</keyword>
<dbReference type="SMART" id="SM00904">
    <property type="entry name" value="Flavokinase"/>
    <property type="match status" value="1"/>
</dbReference>
<reference evidence="17 18" key="1">
    <citation type="submission" date="2019-01" db="EMBL/GenBank/DDBJ databases">
        <title>Filimonas sp. strain TTM-71.</title>
        <authorList>
            <person name="Chen W.-M."/>
        </authorList>
    </citation>
    <scope>NUCLEOTIDE SEQUENCE [LARGE SCALE GENOMIC DNA]</scope>
    <source>
        <strain evidence="17 18">TTM-71</strain>
    </source>
</reference>
<evidence type="ECO:0000256" key="4">
    <source>
        <dbReference type="ARBA" id="ARBA00022630"/>
    </source>
</evidence>
<comment type="catalytic activity">
    <reaction evidence="13 15">
        <text>riboflavin + ATP = FMN + ADP + H(+)</text>
        <dbReference type="Rhea" id="RHEA:14357"/>
        <dbReference type="ChEBI" id="CHEBI:15378"/>
        <dbReference type="ChEBI" id="CHEBI:30616"/>
        <dbReference type="ChEBI" id="CHEBI:57986"/>
        <dbReference type="ChEBI" id="CHEBI:58210"/>
        <dbReference type="ChEBI" id="CHEBI:456216"/>
        <dbReference type="EC" id="2.7.1.26"/>
    </reaction>
</comment>
<dbReference type="GO" id="GO:0006747">
    <property type="term" value="P:FAD biosynthetic process"/>
    <property type="evidence" value="ECO:0007669"/>
    <property type="project" value="UniProtKB-UniRule"/>
</dbReference>
<dbReference type="Gene3D" id="3.40.50.620">
    <property type="entry name" value="HUPs"/>
    <property type="match status" value="1"/>
</dbReference>
<evidence type="ECO:0000256" key="10">
    <source>
        <dbReference type="ARBA" id="ARBA00022827"/>
    </source>
</evidence>
<dbReference type="Pfam" id="PF06574">
    <property type="entry name" value="FAD_syn"/>
    <property type="match status" value="1"/>
</dbReference>
<dbReference type="GO" id="GO:0003919">
    <property type="term" value="F:FMN adenylyltransferase activity"/>
    <property type="evidence" value="ECO:0007669"/>
    <property type="project" value="UniProtKB-UniRule"/>
</dbReference>
<proteinExistence type="inferred from homology"/>
<dbReference type="EMBL" id="SDHZ01000001">
    <property type="protein sequence ID" value="RXK86511.1"/>
    <property type="molecule type" value="Genomic_DNA"/>
</dbReference>
<evidence type="ECO:0000313" key="18">
    <source>
        <dbReference type="Proteomes" id="UP000290545"/>
    </source>
</evidence>
<sequence length="314" mass="34970">MQVHRDIDHLPAFRNAVITIGTFDGVHTGHQQIITQLKAEAAHVAGESVIITFHPHPRKIVGEQSRPVQLLNTLDEKISLLEQRGIDHLVVVPFNDAFANQSANDYIHDFLFSKFHPHTVIIGYDHRFGNNRQGDYHLLEQKGWELGFLVKEIPEHVLNEITISSTRVREAILANDISTANRFLGYPFFFEGTVVEGNKLGRTIGFPTANLQLPAADKLVPGNGVYAVTALLKSQPQRLLKGMMNIGVRPTVDGSKRTVEVNLFDFNEDIYGLELQVSVHQYLRGEVKFNGLDALKAQLANDKETASVALASLP</sequence>
<dbReference type="UniPathway" id="UPA00276">
    <property type="reaction ID" value="UER00406"/>
</dbReference>
<dbReference type="InterPro" id="IPR015865">
    <property type="entry name" value="Riboflavin_kinase_bac/euk"/>
</dbReference>
<dbReference type="InterPro" id="IPR002606">
    <property type="entry name" value="Riboflavin_kinase_bac"/>
</dbReference>
<evidence type="ECO:0000256" key="6">
    <source>
        <dbReference type="ARBA" id="ARBA00022679"/>
    </source>
</evidence>
<keyword evidence="11 15" id="KW-0067">ATP-binding</keyword>
<evidence type="ECO:0000256" key="1">
    <source>
        <dbReference type="ARBA" id="ARBA00002121"/>
    </source>
</evidence>
<dbReference type="GO" id="GO:0008531">
    <property type="term" value="F:riboflavin kinase activity"/>
    <property type="evidence" value="ECO:0007669"/>
    <property type="project" value="UniProtKB-UniRule"/>
</dbReference>
<evidence type="ECO:0000313" key="17">
    <source>
        <dbReference type="EMBL" id="RXK86511.1"/>
    </source>
</evidence>
<dbReference type="Proteomes" id="UP000290545">
    <property type="component" value="Unassembled WGS sequence"/>
</dbReference>
<dbReference type="NCBIfam" id="TIGR00083">
    <property type="entry name" value="ribF"/>
    <property type="match status" value="1"/>
</dbReference>
<comment type="pathway">
    <text evidence="2 15">Cofactor biosynthesis; FAD biosynthesis; FAD from FMN: step 1/1.</text>
</comment>
<keyword evidence="8 15" id="KW-0547">Nucleotide-binding</keyword>
<dbReference type="InterPro" id="IPR015864">
    <property type="entry name" value="FAD_synthase"/>
</dbReference>
<accession>A0A4Q1DAS4</accession>
<keyword evidence="6 15" id="KW-0808">Transferase</keyword>
<comment type="catalytic activity">
    <reaction evidence="14 15">
        <text>FMN + ATP + H(+) = FAD + diphosphate</text>
        <dbReference type="Rhea" id="RHEA:17237"/>
        <dbReference type="ChEBI" id="CHEBI:15378"/>
        <dbReference type="ChEBI" id="CHEBI:30616"/>
        <dbReference type="ChEBI" id="CHEBI:33019"/>
        <dbReference type="ChEBI" id="CHEBI:57692"/>
        <dbReference type="ChEBI" id="CHEBI:58210"/>
        <dbReference type="EC" id="2.7.7.2"/>
    </reaction>
</comment>
<dbReference type="InterPro" id="IPR023465">
    <property type="entry name" value="Riboflavin_kinase_dom_sf"/>
</dbReference>
<evidence type="ECO:0000256" key="14">
    <source>
        <dbReference type="ARBA" id="ARBA00049494"/>
    </source>
</evidence>
<evidence type="ECO:0000256" key="2">
    <source>
        <dbReference type="ARBA" id="ARBA00004726"/>
    </source>
</evidence>
<evidence type="ECO:0000256" key="15">
    <source>
        <dbReference type="PIRNR" id="PIRNR004491"/>
    </source>
</evidence>
<dbReference type="NCBIfam" id="NF004160">
    <property type="entry name" value="PRK05627.1-3"/>
    <property type="match status" value="1"/>
</dbReference>
<comment type="similarity">
    <text evidence="15">Belongs to the ribF family.</text>
</comment>
<dbReference type="PANTHER" id="PTHR22749">
    <property type="entry name" value="RIBOFLAVIN KINASE/FMN ADENYLYLTRANSFERASE"/>
    <property type="match status" value="1"/>
</dbReference>
<evidence type="ECO:0000256" key="12">
    <source>
        <dbReference type="ARBA" id="ARBA00023268"/>
    </source>
</evidence>
<comment type="function">
    <text evidence="1">Catalyzes the phosphorylation of riboflavin to FMN followed by the adenylation of FMN to FAD.</text>
</comment>
<dbReference type="GO" id="GO:0009398">
    <property type="term" value="P:FMN biosynthetic process"/>
    <property type="evidence" value="ECO:0007669"/>
    <property type="project" value="UniProtKB-UniRule"/>
</dbReference>
<organism evidence="17 18">
    <name type="scientific">Filimonas effusa</name>
    <dbReference type="NCBI Taxonomy" id="2508721"/>
    <lineage>
        <taxon>Bacteria</taxon>
        <taxon>Pseudomonadati</taxon>
        <taxon>Bacteroidota</taxon>
        <taxon>Chitinophagia</taxon>
        <taxon>Chitinophagales</taxon>
        <taxon>Chitinophagaceae</taxon>
        <taxon>Filimonas</taxon>
    </lineage>
</organism>
<keyword evidence="10 15" id="KW-0274">FAD</keyword>
<evidence type="ECO:0000256" key="3">
    <source>
        <dbReference type="ARBA" id="ARBA00005201"/>
    </source>
</evidence>
<evidence type="ECO:0000256" key="8">
    <source>
        <dbReference type="ARBA" id="ARBA00022741"/>
    </source>
</evidence>
<dbReference type="Gene3D" id="2.40.30.30">
    <property type="entry name" value="Riboflavin kinase-like"/>
    <property type="match status" value="1"/>
</dbReference>
<dbReference type="PIRSF" id="PIRSF004491">
    <property type="entry name" value="FAD_Synth"/>
    <property type="match status" value="1"/>
</dbReference>
<dbReference type="OrthoDB" id="9803667at2"/>
<name>A0A4Q1DAS4_9BACT</name>
<keyword evidence="5 15" id="KW-0288">FMN</keyword>
<gene>
    <name evidence="17" type="ORF">ESB13_06810</name>
</gene>
<evidence type="ECO:0000256" key="13">
    <source>
        <dbReference type="ARBA" id="ARBA00047880"/>
    </source>
</evidence>
<evidence type="ECO:0000256" key="9">
    <source>
        <dbReference type="ARBA" id="ARBA00022777"/>
    </source>
</evidence>
<dbReference type="EC" id="2.7.7.2" evidence="15"/>
<dbReference type="NCBIfam" id="NF004162">
    <property type="entry name" value="PRK05627.1-5"/>
    <property type="match status" value="1"/>
</dbReference>
<dbReference type="GO" id="GO:0005524">
    <property type="term" value="F:ATP binding"/>
    <property type="evidence" value="ECO:0007669"/>
    <property type="project" value="UniProtKB-UniRule"/>
</dbReference>
<feature type="domain" description="Riboflavin kinase" evidence="16">
    <location>
        <begin position="183"/>
        <end position="311"/>
    </location>
</feature>
<dbReference type="PANTHER" id="PTHR22749:SF6">
    <property type="entry name" value="RIBOFLAVIN KINASE"/>
    <property type="match status" value="1"/>
</dbReference>
<dbReference type="InterPro" id="IPR023468">
    <property type="entry name" value="Riboflavin_kinase"/>
</dbReference>
<evidence type="ECO:0000256" key="5">
    <source>
        <dbReference type="ARBA" id="ARBA00022643"/>
    </source>
</evidence>
<dbReference type="RefSeq" id="WP_129002260.1">
    <property type="nucleotide sequence ID" value="NZ_SDHZ01000001.1"/>
</dbReference>